<dbReference type="Pfam" id="PF07661">
    <property type="entry name" value="MORN_2"/>
    <property type="match status" value="2"/>
</dbReference>
<dbReference type="Gene3D" id="2.20.110.10">
    <property type="entry name" value="Histone H3 K4-specific methyltransferase SET7/9 N-terminal domain"/>
    <property type="match status" value="1"/>
</dbReference>
<proteinExistence type="predicted"/>
<dbReference type="InterPro" id="IPR011652">
    <property type="entry name" value="MORN_2"/>
</dbReference>
<organism evidence="1 2">
    <name type="scientific">Methylophilus aquaticus</name>
    <dbReference type="NCBI Taxonomy" id="1971610"/>
    <lineage>
        <taxon>Bacteria</taxon>
        <taxon>Pseudomonadati</taxon>
        <taxon>Pseudomonadota</taxon>
        <taxon>Betaproteobacteria</taxon>
        <taxon>Nitrosomonadales</taxon>
        <taxon>Methylophilaceae</taxon>
        <taxon>Methylophilus</taxon>
    </lineage>
</organism>
<accession>A0ABT9JWM9</accession>
<dbReference type="RefSeq" id="WP_306390757.1">
    <property type="nucleotide sequence ID" value="NZ_JAVCAP010000039.1"/>
</dbReference>
<sequence length="109" mass="12606">MMHIQIAEIPFESGAIKHRYSRYMSEDKTRWVRHGLFTAFYENGSKASELQYEHGVEQGECIDYHSNGQVAARGQYHEGKEQGLWRYWAEDGSEEPSCLFENGIEKDAA</sequence>
<evidence type="ECO:0000313" key="1">
    <source>
        <dbReference type="EMBL" id="MDP8568958.1"/>
    </source>
</evidence>
<evidence type="ECO:0008006" key="3">
    <source>
        <dbReference type="Google" id="ProtNLM"/>
    </source>
</evidence>
<protein>
    <recommendedName>
        <fullName evidence="3">MORN repeat variant</fullName>
    </recommendedName>
</protein>
<evidence type="ECO:0000313" key="2">
    <source>
        <dbReference type="Proteomes" id="UP001225906"/>
    </source>
</evidence>
<dbReference type="EMBL" id="JAVCAP010000039">
    <property type="protein sequence ID" value="MDP8568958.1"/>
    <property type="molecule type" value="Genomic_DNA"/>
</dbReference>
<dbReference type="Proteomes" id="UP001225906">
    <property type="component" value="Unassembled WGS sequence"/>
</dbReference>
<dbReference type="SUPFAM" id="SSF82185">
    <property type="entry name" value="Histone H3 K4-specific methyltransferase SET7/9 N-terminal domain"/>
    <property type="match status" value="1"/>
</dbReference>
<name>A0ABT9JWM9_9PROT</name>
<comment type="caution">
    <text evidence="1">The sequence shown here is derived from an EMBL/GenBank/DDBJ whole genome shotgun (WGS) entry which is preliminary data.</text>
</comment>
<gene>
    <name evidence="1" type="ORF">Q9291_14000</name>
</gene>
<keyword evidence="2" id="KW-1185">Reference proteome</keyword>
<reference evidence="2" key="1">
    <citation type="journal article" date="2019" name="Int. J. Syst. Evol. Microbiol.">
        <title>The Global Catalogue of Microorganisms (GCM) 10K type strain sequencing project: providing services to taxonomists for standard genome sequencing and annotation.</title>
        <authorList>
            <consortium name="The Broad Institute Genomics Platform"/>
            <consortium name="The Broad Institute Genome Sequencing Center for Infectious Disease"/>
            <person name="Wu L."/>
            <person name="Ma J."/>
        </authorList>
    </citation>
    <scope>NUCLEOTIDE SEQUENCE [LARGE SCALE GENOMIC DNA]</scope>
    <source>
        <strain evidence="2">VKM B-3159</strain>
    </source>
</reference>